<protein>
    <recommendedName>
        <fullName evidence="1">Nucleotide modification associated domain-containing protein</fullName>
    </recommendedName>
</protein>
<dbReference type="Proteomes" id="UP000536773">
    <property type="component" value="Unassembled WGS sequence"/>
</dbReference>
<gene>
    <name evidence="2" type="ORF">HG933_01595</name>
</gene>
<proteinExistence type="predicted"/>
<organism evidence="2 3">
    <name type="scientific">Megasphaera elsdenii</name>
    <dbReference type="NCBI Taxonomy" id="907"/>
    <lineage>
        <taxon>Bacteria</taxon>
        <taxon>Bacillati</taxon>
        <taxon>Bacillota</taxon>
        <taxon>Negativicutes</taxon>
        <taxon>Veillonellales</taxon>
        <taxon>Veillonellaceae</taxon>
        <taxon>Megasphaera</taxon>
    </lineage>
</organism>
<evidence type="ECO:0000313" key="3">
    <source>
        <dbReference type="Proteomes" id="UP000536773"/>
    </source>
</evidence>
<dbReference type="InterPro" id="IPR040613">
    <property type="entry name" value="Nmad4"/>
</dbReference>
<accession>A0A848EPX6</accession>
<dbReference type="RefSeq" id="WP_169013041.1">
    <property type="nucleotide sequence ID" value="NZ_JABBJH010000001.1"/>
</dbReference>
<evidence type="ECO:0000259" key="1">
    <source>
        <dbReference type="Pfam" id="PF18756"/>
    </source>
</evidence>
<dbReference type="AlphaFoldDB" id="A0A848EPX6"/>
<reference evidence="2 3" key="1">
    <citation type="submission" date="2020-04" db="EMBL/GenBank/DDBJ databases">
        <authorList>
            <person name="Hitch T.C.A."/>
            <person name="Wylensek D."/>
            <person name="Clavel T."/>
        </authorList>
    </citation>
    <scope>NUCLEOTIDE SEQUENCE [LARGE SCALE GENOMIC DNA]</scope>
    <source>
        <strain evidence="2 3">WCA-386-APC-2A</strain>
    </source>
</reference>
<dbReference type="EMBL" id="JABBJH010000001">
    <property type="protein sequence ID" value="NMK38096.1"/>
    <property type="molecule type" value="Genomic_DNA"/>
</dbReference>
<dbReference type="Pfam" id="PF18756">
    <property type="entry name" value="Nmad4"/>
    <property type="match status" value="1"/>
</dbReference>
<comment type="caution">
    <text evidence="2">The sequence shown here is derived from an EMBL/GenBank/DDBJ whole genome shotgun (WGS) entry which is preliminary data.</text>
</comment>
<feature type="domain" description="Nucleotide modification associated" evidence="1">
    <location>
        <begin position="11"/>
        <end position="88"/>
    </location>
</feature>
<evidence type="ECO:0000313" key="2">
    <source>
        <dbReference type="EMBL" id="NMK38096.1"/>
    </source>
</evidence>
<sequence length="88" mass="10046">MKTTTNTYRLPQTTTPEELEMNGIRILNFGDQVLLAGHCFSKGKDYWYGAAYTFTTKNHTCEGEVRLTAVSDKLFEDDGHAIEWAMKH</sequence>
<name>A0A848EPX6_MEGEL</name>